<gene>
    <name evidence="1" type="ORF">SAMN05216337_1002343</name>
</gene>
<reference evidence="1 2" key="1">
    <citation type="submission" date="2016-10" db="EMBL/GenBank/DDBJ databases">
        <authorList>
            <person name="de Groot N.N."/>
        </authorList>
    </citation>
    <scope>NUCLEOTIDE SEQUENCE [LARGE SCALE GENOMIC DNA]</scope>
    <source>
        <strain evidence="1 2">R5</strain>
    </source>
</reference>
<dbReference type="Proteomes" id="UP000199245">
    <property type="component" value="Unassembled WGS sequence"/>
</dbReference>
<evidence type="ECO:0000313" key="1">
    <source>
        <dbReference type="EMBL" id="SDC38775.1"/>
    </source>
</evidence>
<dbReference type="EMBL" id="FMZW01000002">
    <property type="protein sequence ID" value="SDC38775.1"/>
    <property type="molecule type" value="Genomic_DNA"/>
</dbReference>
<evidence type="ECO:0000313" key="2">
    <source>
        <dbReference type="Proteomes" id="UP000199245"/>
    </source>
</evidence>
<sequence length="49" mass="5454">MTAQQHREMAQLIRANAGRPGFPGREEAQSMAANHDLVAKALARRERPN</sequence>
<proteinExistence type="predicted"/>
<dbReference type="RefSeq" id="WP_176936739.1">
    <property type="nucleotide sequence ID" value="NZ_FMZW01000002.1"/>
</dbReference>
<dbReference type="AlphaFoldDB" id="A0A1G6L7P8"/>
<accession>A0A1G6L7P8</accession>
<organism evidence="1 2">
    <name type="scientific">Bradyrhizobium brasilense</name>
    <dbReference type="NCBI Taxonomy" id="1419277"/>
    <lineage>
        <taxon>Bacteria</taxon>
        <taxon>Pseudomonadati</taxon>
        <taxon>Pseudomonadota</taxon>
        <taxon>Alphaproteobacteria</taxon>
        <taxon>Hyphomicrobiales</taxon>
        <taxon>Nitrobacteraceae</taxon>
        <taxon>Bradyrhizobium</taxon>
    </lineage>
</organism>
<name>A0A1G6L7P8_9BRAD</name>
<protein>
    <submittedName>
        <fullName evidence="1">Uncharacterized protein</fullName>
    </submittedName>
</protein>